<name>A0A6J4L7J0_9BACT</name>
<dbReference type="CDD" id="cd00093">
    <property type="entry name" value="HTH_XRE"/>
    <property type="match status" value="1"/>
</dbReference>
<protein>
    <recommendedName>
        <fullName evidence="1">HTH cro/C1-type domain-containing protein</fullName>
    </recommendedName>
</protein>
<accession>A0A6J4L7J0</accession>
<dbReference type="EMBL" id="CADCTW010000101">
    <property type="protein sequence ID" value="CAA9325164.1"/>
    <property type="molecule type" value="Genomic_DNA"/>
</dbReference>
<dbReference type="InterPro" id="IPR001387">
    <property type="entry name" value="Cro/C1-type_HTH"/>
</dbReference>
<dbReference type="InterPro" id="IPR039554">
    <property type="entry name" value="HigA2-like_HTH"/>
</dbReference>
<dbReference type="SMART" id="SM00530">
    <property type="entry name" value="HTH_XRE"/>
    <property type="match status" value="1"/>
</dbReference>
<gene>
    <name evidence="2" type="ORF">AVDCRST_MAG68-2049</name>
</gene>
<reference evidence="2" key="1">
    <citation type="submission" date="2020-02" db="EMBL/GenBank/DDBJ databases">
        <authorList>
            <person name="Meier V. D."/>
        </authorList>
    </citation>
    <scope>NUCLEOTIDE SEQUENCE</scope>
    <source>
        <strain evidence="2">AVDCRST_MAG68</strain>
    </source>
</reference>
<evidence type="ECO:0000313" key="2">
    <source>
        <dbReference type="EMBL" id="CAA9325164.1"/>
    </source>
</evidence>
<organism evidence="2">
    <name type="scientific">uncultured Gemmatimonadota bacterium</name>
    <dbReference type="NCBI Taxonomy" id="203437"/>
    <lineage>
        <taxon>Bacteria</taxon>
        <taxon>Pseudomonadati</taxon>
        <taxon>Gemmatimonadota</taxon>
        <taxon>environmental samples</taxon>
    </lineage>
</organism>
<feature type="domain" description="HTH cro/C1-type" evidence="1">
    <location>
        <begin position="106"/>
        <end position="161"/>
    </location>
</feature>
<dbReference type="AlphaFoldDB" id="A0A6J4L7J0"/>
<sequence length="171" mass="18670">MPQTEVVFYAERNVAPFLSWMDRQGGGDLARAHEGESGAAPRDRAGGRAEAALRARAGEAHIPGGALTMEEQSAGGILRRRYARGDAARTASVERERVNAEVAQMIYDRRVAAGLTQRQLAERVGTRQSVISRLEDADYGGHSLSMLQRVAEALGQRIHVRMTTADTEARR</sequence>
<dbReference type="InterPro" id="IPR010982">
    <property type="entry name" value="Lambda_DNA-bd_dom_sf"/>
</dbReference>
<proteinExistence type="predicted"/>
<evidence type="ECO:0000259" key="1">
    <source>
        <dbReference type="PROSITE" id="PS50943"/>
    </source>
</evidence>
<dbReference type="Gene3D" id="1.10.260.40">
    <property type="entry name" value="lambda repressor-like DNA-binding domains"/>
    <property type="match status" value="1"/>
</dbReference>
<dbReference type="GO" id="GO:0003677">
    <property type="term" value="F:DNA binding"/>
    <property type="evidence" value="ECO:0007669"/>
    <property type="project" value="InterPro"/>
</dbReference>
<dbReference type="Pfam" id="PF13744">
    <property type="entry name" value="HTH_37"/>
    <property type="match status" value="1"/>
</dbReference>
<dbReference type="PROSITE" id="PS50943">
    <property type="entry name" value="HTH_CROC1"/>
    <property type="match status" value="1"/>
</dbReference>
<dbReference type="SUPFAM" id="SSF47413">
    <property type="entry name" value="lambda repressor-like DNA-binding domains"/>
    <property type="match status" value="1"/>
</dbReference>